<sequence length="78" mass="8887">MATNTLLSVTEIELLDCTCCIARKRDEPSVCRIIVIRLFSHIWPPDRGTVPPVKRPTCAAEKLLYYPAYPGTNPKKWK</sequence>
<keyword evidence="2" id="KW-1185">Reference proteome</keyword>
<gene>
    <name evidence="1" type="ORF">WH47_06167</name>
</gene>
<accession>A0A0L7QTD6</accession>
<evidence type="ECO:0000313" key="2">
    <source>
        <dbReference type="Proteomes" id="UP000053825"/>
    </source>
</evidence>
<dbReference type="EMBL" id="KQ414754">
    <property type="protein sequence ID" value="KOC61829.1"/>
    <property type="molecule type" value="Genomic_DNA"/>
</dbReference>
<name>A0A0L7QTD6_9HYME</name>
<protein>
    <submittedName>
        <fullName evidence="1">Uncharacterized protein</fullName>
    </submittedName>
</protein>
<reference evidence="1 2" key="1">
    <citation type="submission" date="2015-07" db="EMBL/GenBank/DDBJ databases">
        <title>The genome of Habropoda laboriosa.</title>
        <authorList>
            <person name="Pan H."/>
            <person name="Kapheim K."/>
        </authorList>
    </citation>
    <scope>NUCLEOTIDE SEQUENCE [LARGE SCALE GENOMIC DNA]</scope>
    <source>
        <strain evidence="1">0110345459</strain>
    </source>
</reference>
<organism evidence="1 2">
    <name type="scientific">Habropoda laboriosa</name>
    <dbReference type="NCBI Taxonomy" id="597456"/>
    <lineage>
        <taxon>Eukaryota</taxon>
        <taxon>Metazoa</taxon>
        <taxon>Ecdysozoa</taxon>
        <taxon>Arthropoda</taxon>
        <taxon>Hexapoda</taxon>
        <taxon>Insecta</taxon>
        <taxon>Pterygota</taxon>
        <taxon>Neoptera</taxon>
        <taxon>Endopterygota</taxon>
        <taxon>Hymenoptera</taxon>
        <taxon>Apocrita</taxon>
        <taxon>Aculeata</taxon>
        <taxon>Apoidea</taxon>
        <taxon>Anthophila</taxon>
        <taxon>Apidae</taxon>
        <taxon>Habropoda</taxon>
    </lineage>
</organism>
<dbReference type="AlphaFoldDB" id="A0A0L7QTD6"/>
<dbReference type="Proteomes" id="UP000053825">
    <property type="component" value="Unassembled WGS sequence"/>
</dbReference>
<evidence type="ECO:0000313" key="1">
    <source>
        <dbReference type="EMBL" id="KOC61829.1"/>
    </source>
</evidence>
<proteinExistence type="predicted"/>